<dbReference type="AlphaFoldDB" id="A0A843VWT5"/>
<comment type="caution">
    <text evidence="2">The sequence shown here is derived from an EMBL/GenBank/DDBJ whole genome shotgun (WGS) entry which is preliminary data.</text>
</comment>
<dbReference type="EMBL" id="NMUH01002502">
    <property type="protein sequence ID" value="MQM00356.1"/>
    <property type="molecule type" value="Genomic_DNA"/>
</dbReference>
<proteinExistence type="predicted"/>
<evidence type="ECO:0000313" key="3">
    <source>
        <dbReference type="Proteomes" id="UP000652761"/>
    </source>
</evidence>
<name>A0A843VWT5_COLES</name>
<feature type="compositionally biased region" description="Polar residues" evidence="1">
    <location>
        <begin position="1"/>
        <end position="10"/>
    </location>
</feature>
<organism evidence="2 3">
    <name type="scientific">Colocasia esculenta</name>
    <name type="common">Wild taro</name>
    <name type="synonym">Arum esculentum</name>
    <dbReference type="NCBI Taxonomy" id="4460"/>
    <lineage>
        <taxon>Eukaryota</taxon>
        <taxon>Viridiplantae</taxon>
        <taxon>Streptophyta</taxon>
        <taxon>Embryophyta</taxon>
        <taxon>Tracheophyta</taxon>
        <taxon>Spermatophyta</taxon>
        <taxon>Magnoliopsida</taxon>
        <taxon>Liliopsida</taxon>
        <taxon>Araceae</taxon>
        <taxon>Aroideae</taxon>
        <taxon>Colocasieae</taxon>
        <taxon>Colocasia</taxon>
    </lineage>
</organism>
<dbReference type="Proteomes" id="UP000652761">
    <property type="component" value="Unassembled WGS sequence"/>
</dbReference>
<gene>
    <name evidence="2" type="ORF">Taro_033088</name>
</gene>
<reference evidence="2" key="1">
    <citation type="submission" date="2017-07" db="EMBL/GenBank/DDBJ databases">
        <title>Taro Niue Genome Assembly and Annotation.</title>
        <authorList>
            <person name="Atibalentja N."/>
            <person name="Keating K."/>
            <person name="Fields C.J."/>
        </authorList>
    </citation>
    <scope>NUCLEOTIDE SEQUENCE</scope>
    <source>
        <strain evidence="2">Niue_2</strain>
        <tissue evidence="2">Leaf</tissue>
    </source>
</reference>
<feature type="region of interest" description="Disordered" evidence="1">
    <location>
        <begin position="1"/>
        <end position="62"/>
    </location>
</feature>
<evidence type="ECO:0000313" key="2">
    <source>
        <dbReference type="EMBL" id="MQM00356.1"/>
    </source>
</evidence>
<protein>
    <submittedName>
        <fullName evidence="2">Uncharacterized protein</fullName>
    </submittedName>
</protein>
<feature type="compositionally biased region" description="Low complexity" evidence="1">
    <location>
        <begin position="12"/>
        <end position="54"/>
    </location>
</feature>
<feature type="compositionally biased region" description="Low complexity" evidence="1">
    <location>
        <begin position="101"/>
        <end position="117"/>
    </location>
</feature>
<accession>A0A843VWT5</accession>
<keyword evidence="3" id="KW-1185">Reference proteome</keyword>
<feature type="region of interest" description="Disordered" evidence="1">
    <location>
        <begin position="98"/>
        <end position="126"/>
    </location>
</feature>
<evidence type="ECO:0000256" key="1">
    <source>
        <dbReference type="SAM" id="MobiDB-lite"/>
    </source>
</evidence>
<sequence>MDRQLQQKVRSGSDSDISGSAIDPAHGSPSLCSLSHSCSPSRAASAGAAAASTSIGGGDLPRRLRPDLPVATSLPSLTLDPTLRRLVAVVARPSPLPRCPRPLLSRGPAPTAASSSPIPEPADPETVATNAATGTAFVTSASTGVIWSLTGGGHGDGRLLGGRVHSIVNFFHLKHSSSSNYLALIPPICSSCVGKLQSIEVSSV</sequence>